<proteinExistence type="predicted"/>
<feature type="domain" description="Polymerase beta nucleotidyltransferase" evidence="1">
    <location>
        <begin position="37"/>
        <end position="108"/>
    </location>
</feature>
<evidence type="ECO:0000313" key="3">
    <source>
        <dbReference type="Proteomes" id="UP000004416"/>
    </source>
</evidence>
<accession>G9XKY3</accession>
<dbReference type="GO" id="GO:0016740">
    <property type="term" value="F:transferase activity"/>
    <property type="evidence" value="ECO:0007669"/>
    <property type="project" value="UniProtKB-KW"/>
</dbReference>
<sequence length="111" mass="12631">MLDDEEWKPMAADQNTREVLTDLKKLLLPAISDRRVKVYLLGSWARGTEKKSSDIDIGIFHPASPGPEFFAQLRDLVEESTVPYRVDIIDLVHADPAFLEKVHKEGIVWSD</sequence>
<keyword evidence="2" id="KW-0808">Transferase</keyword>
<dbReference type="HOGENOM" id="CLU_130257_5_2_9"/>
<dbReference type="Gene3D" id="3.30.460.10">
    <property type="entry name" value="Beta Polymerase, domain 2"/>
    <property type="match status" value="1"/>
</dbReference>
<dbReference type="Proteomes" id="UP000004416">
    <property type="component" value="Unassembled WGS sequence"/>
</dbReference>
<organism evidence="2 3">
    <name type="scientific">Desulfitobacterium hafniense DP7</name>
    <dbReference type="NCBI Taxonomy" id="537010"/>
    <lineage>
        <taxon>Bacteria</taxon>
        <taxon>Bacillati</taxon>
        <taxon>Bacillota</taxon>
        <taxon>Clostridia</taxon>
        <taxon>Eubacteriales</taxon>
        <taxon>Desulfitobacteriaceae</taxon>
        <taxon>Desulfitobacterium</taxon>
    </lineage>
</organism>
<dbReference type="RefSeq" id="WP_005810798.1">
    <property type="nucleotide sequence ID" value="NZ_JH414460.1"/>
</dbReference>
<dbReference type="EMBL" id="AFZX01000039">
    <property type="protein sequence ID" value="EHL07700.1"/>
    <property type="molecule type" value="Genomic_DNA"/>
</dbReference>
<dbReference type="AlphaFoldDB" id="G9XKY3"/>
<comment type="caution">
    <text evidence="2">The sequence shown here is derived from an EMBL/GenBank/DDBJ whole genome shotgun (WGS) entry which is preliminary data.</text>
</comment>
<dbReference type="Pfam" id="PF18765">
    <property type="entry name" value="Polbeta"/>
    <property type="match status" value="1"/>
</dbReference>
<dbReference type="CDD" id="cd05403">
    <property type="entry name" value="NT_KNTase_like"/>
    <property type="match status" value="1"/>
</dbReference>
<dbReference type="PATRIC" id="fig|537010.4.peg.1481"/>
<gene>
    <name evidence="2" type="ORF">HMPREF0322_01594</name>
</gene>
<evidence type="ECO:0000259" key="1">
    <source>
        <dbReference type="Pfam" id="PF18765"/>
    </source>
</evidence>
<protein>
    <submittedName>
        <fullName evidence="2">Nucleotidyltransferase domain protein</fullName>
    </submittedName>
</protein>
<evidence type="ECO:0000313" key="2">
    <source>
        <dbReference type="EMBL" id="EHL07700.1"/>
    </source>
</evidence>
<dbReference type="PANTHER" id="PTHR43449">
    <property type="entry name" value="NUCLEOTIDYLTRANSFERASE"/>
    <property type="match status" value="1"/>
</dbReference>
<dbReference type="InterPro" id="IPR041633">
    <property type="entry name" value="Polbeta"/>
</dbReference>
<dbReference type="SUPFAM" id="SSF81301">
    <property type="entry name" value="Nucleotidyltransferase"/>
    <property type="match status" value="1"/>
</dbReference>
<name>G9XKY3_DESHA</name>
<dbReference type="PANTHER" id="PTHR43449:SF1">
    <property type="entry name" value="POLYMERASE BETA NUCLEOTIDYLTRANSFERASE DOMAIN-CONTAINING PROTEIN"/>
    <property type="match status" value="1"/>
</dbReference>
<reference evidence="2 3" key="1">
    <citation type="submission" date="2011-08" db="EMBL/GenBank/DDBJ databases">
        <authorList>
            <person name="Weinstock G."/>
            <person name="Sodergren E."/>
            <person name="Clifton S."/>
            <person name="Fulton L."/>
            <person name="Fulton B."/>
            <person name="Courtney L."/>
            <person name="Fronick C."/>
            <person name="Harrison M."/>
            <person name="Strong C."/>
            <person name="Farmer C."/>
            <person name="Delahaunty K."/>
            <person name="Markovic C."/>
            <person name="Hall O."/>
            <person name="Minx P."/>
            <person name="Tomlinson C."/>
            <person name="Mitreva M."/>
            <person name="Hou S."/>
            <person name="Chen J."/>
            <person name="Wollam A."/>
            <person name="Pepin K.H."/>
            <person name="Johnson M."/>
            <person name="Bhonagiri V."/>
            <person name="Zhang X."/>
            <person name="Suruliraj S."/>
            <person name="Warren W."/>
            <person name="Chinwalla A."/>
            <person name="Mardis E.R."/>
            <person name="Wilson R.K."/>
        </authorList>
    </citation>
    <scope>NUCLEOTIDE SEQUENCE [LARGE SCALE GENOMIC DNA]</scope>
    <source>
        <strain evidence="2 3">DP7</strain>
    </source>
</reference>
<dbReference type="InterPro" id="IPR043519">
    <property type="entry name" value="NT_sf"/>
</dbReference>